<feature type="transmembrane region" description="Helical" evidence="1">
    <location>
        <begin position="127"/>
        <end position="146"/>
    </location>
</feature>
<name>A0ABS7DFH6_9GAMM</name>
<dbReference type="RefSeq" id="WP_219937273.1">
    <property type="nucleotide sequence ID" value="NZ_JAGFNY010000009.1"/>
</dbReference>
<keyword evidence="1" id="KW-0812">Transmembrane</keyword>
<dbReference type="Proteomes" id="UP000731465">
    <property type="component" value="Unassembled WGS sequence"/>
</dbReference>
<evidence type="ECO:0000313" key="2">
    <source>
        <dbReference type="EMBL" id="MBW7570054.1"/>
    </source>
</evidence>
<evidence type="ECO:0000256" key="1">
    <source>
        <dbReference type="SAM" id="Phobius"/>
    </source>
</evidence>
<keyword evidence="1" id="KW-1133">Transmembrane helix</keyword>
<sequence>MSDREIRYSLEIENGIYDETNSEYELIDCSDRLICAEHRSAQGAKDKLISIAQSFGGNCVKDVKVKPFERNSIGFSIQMYEATGKVCLAAKKDDNGEYSRSDLENMLSHYEIDRYVKNQSNSRKMSFVLKVIGVILFCIFTVGFLMSN</sequence>
<proteinExistence type="predicted"/>
<gene>
    <name evidence="2" type="ORF">J5V48_04000</name>
</gene>
<evidence type="ECO:0000313" key="3">
    <source>
        <dbReference type="Proteomes" id="UP000731465"/>
    </source>
</evidence>
<dbReference type="EMBL" id="JAGFNY010000009">
    <property type="protein sequence ID" value="MBW7570054.1"/>
    <property type="molecule type" value="Genomic_DNA"/>
</dbReference>
<reference evidence="2 3" key="1">
    <citation type="submission" date="2021-03" db="EMBL/GenBank/DDBJ databases">
        <title>Succinivibrio sp. nov. isolated from feces of cow.</title>
        <authorList>
            <person name="Choi J.-Y."/>
        </authorList>
    </citation>
    <scope>NUCLEOTIDE SEQUENCE [LARGE SCALE GENOMIC DNA]</scope>
    <source>
        <strain evidence="2 3">AGMB01872</strain>
    </source>
</reference>
<comment type="caution">
    <text evidence="2">The sequence shown here is derived from an EMBL/GenBank/DDBJ whole genome shotgun (WGS) entry which is preliminary data.</text>
</comment>
<accession>A0ABS7DFH6</accession>
<keyword evidence="1" id="KW-0472">Membrane</keyword>
<protein>
    <submittedName>
        <fullName evidence="2">Uncharacterized protein</fullName>
    </submittedName>
</protein>
<organism evidence="2 3">
    <name type="scientific">Succinivibrio faecicola</name>
    <dbReference type="NCBI Taxonomy" id="2820300"/>
    <lineage>
        <taxon>Bacteria</taxon>
        <taxon>Pseudomonadati</taxon>
        <taxon>Pseudomonadota</taxon>
        <taxon>Gammaproteobacteria</taxon>
        <taxon>Aeromonadales</taxon>
        <taxon>Succinivibrionaceae</taxon>
        <taxon>Succinivibrio</taxon>
    </lineage>
</organism>
<keyword evidence="3" id="KW-1185">Reference proteome</keyword>